<name>A0AAE0H098_9CHLO</name>
<evidence type="ECO:0000313" key="2">
    <source>
        <dbReference type="Proteomes" id="UP001190700"/>
    </source>
</evidence>
<comment type="caution">
    <text evidence="1">The sequence shown here is derived from an EMBL/GenBank/DDBJ whole genome shotgun (WGS) entry which is preliminary data.</text>
</comment>
<dbReference type="PANTHER" id="PTHR33050:SF7">
    <property type="entry name" value="RIBONUCLEASE H"/>
    <property type="match status" value="1"/>
</dbReference>
<dbReference type="PANTHER" id="PTHR33050">
    <property type="entry name" value="REVERSE TRANSCRIPTASE DOMAIN-CONTAINING PROTEIN"/>
    <property type="match status" value="1"/>
</dbReference>
<keyword evidence="2" id="KW-1185">Reference proteome</keyword>
<organism evidence="1 2">
    <name type="scientific">Cymbomonas tetramitiformis</name>
    <dbReference type="NCBI Taxonomy" id="36881"/>
    <lineage>
        <taxon>Eukaryota</taxon>
        <taxon>Viridiplantae</taxon>
        <taxon>Chlorophyta</taxon>
        <taxon>Pyramimonadophyceae</taxon>
        <taxon>Pyramimonadales</taxon>
        <taxon>Pyramimonadaceae</taxon>
        <taxon>Cymbomonas</taxon>
    </lineage>
</organism>
<sequence>MFGFSDAPKHQADMAQVFKRVLNGTVHADGRSACTGIFVDDGHSIYDSDLGKAESDRRAFAEIDQMALLGVQASERKTFLPALVKEYVGREIHSDSQTVTLSRSRAEKYGAAVWELLRKYPPGSQVPRRELASVVGKLQFVAPLIVGGQNMLAPVYADRDAFVNPLVALTPAKLQWADTVMVHLSDVARGELARFVDHMNGKPSRRYYLYEGKPEVLVFGLVSIPGLGGIALRDWRHILSFPPDQCAPHKSSNFREASTAASAAELLGPDHRGERLLFRSDNSTTVSLVNKQGTMAPALWEVGERIFAAARLYDLDLACEHIPGVENGLSDGLSRYVRRRDYSDWQYRRDEFLSVQSVLPRPFTLDGGADPVGTNAHLPRYCSEVDSFFARELAGEHVYANPDFDLIRAYLLHFLQCQRGSPGDTAGTFVLPVWDTYDWWHLVKGGRVLRYYPPRTELFTTPAWEHFARLDGTYGFGAERTFRGPTRACSGVKPGLTALVLCGECWAAAAGWSGPSAGALTSLVSSMMAMRIRESTSVIQRRGVRDFRDFLVQFAGHDLPATVRDVLGYIAYAVEVRPFRLDSSTVRSYLGGVTAWHLEMCETLAEAPLLEEDGTPLYLRVPTKHPSVRTLLTVLDKNYKRPSKAKRAWTPAQWYRIFHFGFSLGQRSGRHQQLNMMLQTFGCLRPGAVRCLRVYYDLYWEGRVLCIRWRQPPSPTDPHVLVVHNDEELSPYIRGSLVFDKNADARKPKRFYIPNDVPALGVAPVRLLEEYVIREGLPSGSLLCCAPKGASGWYPGPYSGFGRAYQKAYARAFPDSGDAGHFGGGSPRKSLGQWLWTYDEPPTSGAILQCLARMEQVIAAEEGSLVAHYVCDMYRAQVMGLPGYAVAESDGVLSGSSVDPEKFSAAYKQKLASRIRQGTDAHGSPHTDMCFACKWGMRGEPKASNIRRCRTKHPDEDNWFNVLFPPGSLVEYGRVKKGSVNTFAWVRSRDAETGLYTVEEVDTQRVFDRVPLEFYFSGNPSHVDGFVHCGSCATMDELRQLEGVSLRRFLPARLHVAAGGFTIAHAEELLQLLRRVPARSVSDCFKDIGFEEPRRLQVELVGP</sequence>
<dbReference type="Proteomes" id="UP001190700">
    <property type="component" value="Unassembled WGS sequence"/>
</dbReference>
<gene>
    <name evidence="1" type="ORF">CYMTET_4997</name>
</gene>
<dbReference type="EMBL" id="LGRX02000817">
    <property type="protein sequence ID" value="KAK3287498.1"/>
    <property type="molecule type" value="Genomic_DNA"/>
</dbReference>
<reference evidence="1 2" key="1">
    <citation type="journal article" date="2015" name="Genome Biol. Evol.">
        <title>Comparative Genomics of a Bacterivorous Green Alga Reveals Evolutionary Causalities and Consequences of Phago-Mixotrophic Mode of Nutrition.</title>
        <authorList>
            <person name="Burns J.A."/>
            <person name="Paasch A."/>
            <person name="Narechania A."/>
            <person name="Kim E."/>
        </authorList>
    </citation>
    <scope>NUCLEOTIDE SEQUENCE [LARGE SCALE GENOMIC DNA]</scope>
    <source>
        <strain evidence="1 2">PLY_AMNH</strain>
    </source>
</reference>
<proteinExistence type="predicted"/>
<protein>
    <submittedName>
        <fullName evidence="1">Uncharacterized protein</fullName>
    </submittedName>
</protein>
<evidence type="ECO:0000313" key="1">
    <source>
        <dbReference type="EMBL" id="KAK3287498.1"/>
    </source>
</evidence>
<dbReference type="InterPro" id="IPR052055">
    <property type="entry name" value="Hepadnavirus_pol/RT"/>
</dbReference>
<dbReference type="AlphaFoldDB" id="A0AAE0H098"/>
<accession>A0AAE0H098</accession>